<proteinExistence type="predicted"/>
<dbReference type="PROSITE" id="PS00514">
    <property type="entry name" value="FIBRINOGEN_C_1"/>
    <property type="match status" value="1"/>
</dbReference>
<keyword evidence="3" id="KW-1015">Disulfide bond</keyword>
<evidence type="ECO:0000259" key="4">
    <source>
        <dbReference type="PROSITE" id="PS51406"/>
    </source>
</evidence>
<dbReference type="PROSITE" id="PS51406">
    <property type="entry name" value="FIBRINOGEN_C_2"/>
    <property type="match status" value="1"/>
</dbReference>
<accession>A0ABN8PZJ3</accession>
<name>A0ABN8PZJ3_9CNID</name>
<dbReference type="Gene3D" id="3.90.215.10">
    <property type="entry name" value="Gamma Fibrinogen, chain A, domain 1"/>
    <property type="match status" value="1"/>
</dbReference>
<dbReference type="Proteomes" id="UP001159427">
    <property type="component" value="Unassembled WGS sequence"/>
</dbReference>
<keyword evidence="6" id="KW-1185">Reference proteome</keyword>
<evidence type="ECO:0000256" key="1">
    <source>
        <dbReference type="ARBA" id="ARBA00004613"/>
    </source>
</evidence>
<dbReference type="PANTHER" id="PTHR47221">
    <property type="entry name" value="FIBRINOGEN ALPHA CHAIN"/>
    <property type="match status" value="1"/>
</dbReference>
<dbReference type="SMART" id="SM00186">
    <property type="entry name" value="FBG"/>
    <property type="match status" value="1"/>
</dbReference>
<dbReference type="InterPro" id="IPR037579">
    <property type="entry name" value="FIB_ANG-like"/>
</dbReference>
<dbReference type="InterPro" id="IPR014716">
    <property type="entry name" value="Fibrinogen_a/b/g_C_1"/>
</dbReference>
<dbReference type="PANTHER" id="PTHR47221:SF7">
    <property type="entry name" value="FIBRINOGEN BETA CHAIN"/>
    <property type="match status" value="1"/>
</dbReference>
<dbReference type="InterPro" id="IPR036056">
    <property type="entry name" value="Fibrinogen-like_C"/>
</dbReference>
<sequence>MQGSSKRLRNMQFTTKDADNDQNNGNCAVLFRGAWWYKSCSWANLNGLYYGGPYSSQESDGAKWKTFKGHFYSLKRTEMKLKPKP</sequence>
<keyword evidence="2" id="KW-0964">Secreted</keyword>
<dbReference type="InterPro" id="IPR002181">
    <property type="entry name" value="Fibrinogen_a/b/g_C_dom"/>
</dbReference>
<comment type="subcellular location">
    <subcellularLocation>
        <location evidence="1">Secreted</location>
    </subcellularLocation>
</comment>
<feature type="domain" description="Fibrinogen C-terminal" evidence="4">
    <location>
        <begin position="1"/>
        <end position="85"/>
    </location>
</feature>
<evidence type="ECO:0000313" key="6">
    <source>
        <dbReference type="Proteomes" id="UP001159427"/>
    </source>
</evidence>
<dbReference type="EMBL" id="CALNXI010001072">
    <property type="protein sequence ID" value="CAH3154158.1"/>
    <property type="molecule type" value="Genomic_DNA"/>
</dbReference>
<dbReference type="InterPro" id="IPR020837">
    <property type="entry name" value="Fibrinogen_CS"/>
</dbReference>
<gene>
    <name evidence="5" type="ORF">PEVE_00001339</name>
</gene>
<evidence type="ECO:0000256" key="3">
    <source>
        <dbReference type="ARBA" id="ARBA00023157"/>
    </source>
</evidence>
<dbReference type="SUPFAM" id="SSF56496">
    <property type="entry name" value="Fibrinogen C-terminal domain-like"/>
    <property type="match status" value="1"/>
</dbReference>
<evidence type="ECO:0000313" key="5">
    <source>
        <dbReference type="EMBL" id="CAH3154158.1"/>
    </source>
</evidence>
<reference evidence="5 6" key="1">
    <citation type="submission" date="2022-05" db="EMBL/GenBank/DDBJ databases">
        <authorList>
            <consortium name="Genoscope - CEA"/>
            <person name="William W."/>
        </authorList>
    </citation>
    <scope>NUCLEOTIDE SEQUENCE [LARGE SCALE GENOMIC DNA]</scope>
</reference>
<protein>
    <recommendedName>
        <fullName evidence="4">Fibrinogen C-terminal domain-containing protein</fullName>
    </recommendedName>
</protein>
<dbReference type="Pfam" id="PF00147">
    <property type="entry name" value="Fibrinogen_C"/>
    <property type="match status" value="1"/>
</dbReference>
<organism evidence="5 6">
    <name type="scientific">Porites evermanni</name>
    <dbReference type="NCBI Taxonomy" id="104178"/>
    <lineage>
        <taxon>Eukaryota</taxon>
        <taxon>Metazoa</taxon>
        <taxon>Cnidaria</taxon>
        <taxon>Anthozoa</taxon>
        <taxon>Hexacorallia</taxon>
        <taxon>Scleractinia</taxon>
        <taxon>Fungiina</taxon>
        <taxon>Poritidae</taxon>
        <taxon>Porites</taxon>
    </lineage>
</organism>
<comment type="caution">
    <text evidence="5">The sequence shown here is derived from an EMBL/GenBank/DDBJ whole genome shotgun (WGS) entry which is preliminary data.</text>
</comment>
<evidence type="ECO:0000256" key="2">
    <source>
        <dbReference type="ARBA" id="ARBA00022525"/>
    </source>
</evidence>